<dbReference type="EMBL" id="WUPT01000003">
    <property type="protein sequence ID" value="MXQ09516.1"/>
    <property type="molecule type" value="Genomic_DNA"/>
</dbReference>
<dbReference type="InterPro" id="IPR008984">
    <property type="entry name" value="SMAD_FHA_dom_sf"/>
</dbReference>
<feature type="domain" description="FHA" evidence="3">
    <location>
        <begin position="167"/>
        <end position="221"/>
    </location>
</feature>
<proteinExistence type="predicted"/>
<feature type="compositionally biased region" description="Low complexity" evidence="2">
    <location>
        <begin position="41"/>
        <end position="53"/>
    </location>
</feature>
<comment type="caution">
    <text evidence="4">The sequence shown here is derived from an EMBL/GenBank/DDBJ whole genome shotgun (WGS) entry which is preliminary data.</text>
</comment>
<dbReference type="PROSITE" id="PS50889">
    <property type="entry name" value="S4"/>
    <property type="match status" value="1"/>
</dbReference>
<evidence type="ECO:0000259" key="3">
    <source>
        <dbReference type="PROSITE" id="PS50006"/>
    </source>
</evidence>
<gene>
    <name evidence="4" type="ORF">GQ651_16845</name>
</gene>
<dbReference type="InterPro" id="IPR000253">
    <property type="entry name" value="FHA_dom"/>
</dbReference>
<dbReference type="Proteomes" id="UP000480350">
    <property type="component" value="Unassembled WGS sequence"/>
</dbReference>
<accession>A0A7C9MI65</accession>
<dbReference type="PROSITE" id="PS50006">
    <property type="entry name" value="FHA_DOMAIN"/>
    <property type="match status" value="1"/>
</dbReference>
<evidence type="ECO:0000256" key="1">
    <source>
        <dbReference type="PROSITE-ProRule" id="PRU00182"/>
    </source>
</evidence>
<feature type="region of interest" description="Disordered" evidence="2">
    <location>
        <begin position="1"/>
        <end position="64"/>
    </location>
</feature>
<dbReference type="Gene3D" id="2.60.200.20">
    <property type="match status" value="1"/>
</dbReference>
<feature type="compositionally biased region" description="Acidic residues" evidence="2">
    <location>
        <begin position="20"/>
        <end position="38"/>
    </location>
</feature>
<keyword evidence="5" id="KW-1185">Reference proteome</keyword>
<organism evidence="4 5">
    <name type="scientific">Kangsaoukella pontilimi</name>
    <dbReference type="NCBI Taxonomy" id="2691042"/>
    <lineage>
        <taxon>Bacteria</taxon>
        <taxon>Pseudomonadati</taxon>
        <taxon>Pseudomonadota</taxon>
        <taxon>Alphaproteobacteria</taxon>
        <taxon>Rhodobacterales</taxon>
        <taxon>Paracoccaceae</taxon>
        <taxon>Kangsaoukella</taxon>
    </lineage>
</organism>
<sequence>MAEDAGSDEADLRNAFAVAEETEETPEADDEDDMDFDEGPVASSAVSEAVAMANEPDDPSEEIDAEEVRRQIWDVAGDANVVRDPADRQADGIVNVATAVTGRAGRSAGRVKTRLLGFQGPDSEAPDVFETAKTATSKTETKFPVGWIIVIEGPGRGTCFTMFNGVSQIGRGEDQAVRLDFGDTSISRNNHAAVAYDDEQAKFFLGHGGKSNLVRLNGRPVLSTEELSNGDTIRIGETTLKFVSLCDENFSWKNTDGEDAEHGENA</sequence>
<name>A0A7C9MI65_9RHOB</name>
<dbReference type="CDD" id="cd00060">
    <property type="entry name" value="FHA"/>
    <property type="match status" value="1"/>
</dbReference>
<feature type="compositionally biased region" description="Acidic residues" evidence="2">
    <location>
        <begin position="55"/>
        <end position="64"/>
    </location>
</feature>
<reference evidence="4 5" key="1">
    <citation type="submission" date="2019-12" db="EMBL/GenBank/DDBJ databases">
        <authorList>
            <person name="Lee S.D."/>
        </authorList>
    </citation>
    <scope>NUCLEOTIDE SEQUENCE [LARGE SCALE GENOMIC DNA]</scope>
    <source>
        <strain evidence="4 5">GH1-50</strain>
    </source>
</reference>
<dbReference type="GO" id="GO:0003723">
    <property type="term" value="F:RNA binding"/>
    <property type="evidence" value="ECO:0007669"/>
    <property type="project" value="UniProtKB-KW"/>
</dbReference>
<evidence type="ECO:0000313" key="5">
    <source>
        <dbReference type="Proteomes" id="UP000480350"/>
    </source>
</evidence>
<reference evidence="4 5" key="2">
    <citation type="submission" date="2020-03" db="EMBL/GenBank/DDBJ databases">
        <title>Kangsaoukella pontilimi gen. nov., sp. nov., a new member of the family Rhodobacteraceae isolated from a tidal mudflat.</title>
        <authorList>
            <person name="Kim I.S."/>
        </authorList>
    </citation>
    <scope>NUCLEOTIDE SEQUENCE [LARGE SCALE GENOMIC DNA]</scope>
    <source>
        <strain evidence="4 5">GH1-50</strain>
    </source>
</reference>
<dbReference type="AlphaFoldDB" id="A0A7C9MI65"/>
<dbReference type="Pfam" id="PF00498">
    <property type="entry name" value="FHA"/>
    <property type="match status" value="1"/>
</dbReference>
<evidence type="ECO:0000313" key="4">
    <source>
        <dbReference type="EMBL" id="MXQ09516.1"/>
    </source>
</evidence>
<evidence type="ECO:0000256" key="2">
    <source>
        <dbReference type="SAM" id="MobiDB-lite"/>
    </source>
</evidence>
<protein>
    <submittedName>
        <fullName evidence="4">FHA domain-containing protein</fullName>
    </submittedName>
</protein>
<dbReference type="SUPFAM" id="SSF49879">
    <property type="entry name" value="SMAD/FHA domain"/>
    <property type="match status" value="1"/>
</dbReference>
<keyword evidence="1" id="KW-0694">RNA-binding</keyword>